<keyword evidence="2" id="KW-1185">Reference proteome</keyword>
<reference evidence="1 2" key="1">
    <citation type="submission" date="2009-12" db="EMBL/GenBank/DDBJ databases">
        <title>Genome Sequence of Prevotella buccalis ATCC 35310.</title>
        <authorList>
            <person name="Durkin A.S."/>
            <person name="Madupu R."/>
            <person name="Torralba M."/>
            <person name="Methe B."/>
            <person name="Sutton G."/>
            <person name="Strausberg R.L."/>
            <person name="Nelson K.E."/>
        </authorList>
    </citation>
    <scope>NUCLEOTIDE SEQUENCE [LARGE SCALE GENOMIC DNA]</scope>
    <source>
        <strain evidence="1 2">ATCC 35310</strain>
    </source>
</reference>
<dbReference type="Proteomes" id="UP000005283">
    <property type="component" value="Unassembled WGS sequence"/>
</dbReference>
<accession>D1W7C3</accession>
<protein>
    <submittedName>
        <fullName evidence="1">Uncharacterized protein</fullName>
    </submittedName>
</protein>
<dbReference type="STRING" id="679190.HMPREF0650_2414"/>
<dbReference type="eggNOG" id="ENOG502ZJDF">
    <property type="taxonomic scope" value="Bacteria"/>
</dbReference>
<sequence length="157" mass="17987">MKHPGDLLVCQQNGFIGLGAPSLGLGITGLNYMQQLNQIVYPGIGKTTNDNECFINSRSISFNGTTDFEQSIEEEMHRYQLIWENGFFLKTLKEISHLLNGENYDWELDIDSKTRATRSNYIKDAIITKFSKTPKFQNLLEDAYNKDLRNAIAHTQY</sequence>
<dbReference type="EMBL" id="ADEG01000086">
    <property type="protein sequence ID" value="EFA91519.1"/>
    <property type="molecule type" value="Genomic_DNA"/>
</dbReference>
<dbReference type="AlphaFoldDB" id="D1W7C3"/>
<gene>
    <name evidence="1" type="ORF">HMPREF0650_2414</name>
</gene>
<organism evidence="1 2">
    <name type="scientific">Hoylesella buccalis ATCC 35310</name>
    <dbReference type="NCBI Taxonomy" id="679190"/>
    <lineage>
        <taxon>Bacteria</taxon>
        <taxon>Pseudomonadati</taxon>
        <taxon>Bacteroidota</taxon>
        <taxon>Bacteroidia</taxon>
        <taxon>Bacteroidales</taxon>
        <taxon>Prevotellaceae</taxon>
        <taxon>Hoylesella</taxon>
    </lineage>
</organism>
<name>D1W7C3_9BACT</name>
<comment type="caution">
    <text evidence="1">The sequence shown here is derived from an EMBL/GenBank/DDBJ whole genome shotgun (WGS) entry which is preliminary data.</text>
</comment>
<proteinExistence type="predicted"/>
<evidence type="ECO:0000313" key="1">
    <source>
        <dbReference type="EMBL" id="EFA91519.1"/>
    </source>
</evidence>
<evidence type="ECO:0000313" key="2">
    <source>
        <dbReference type="Proteomes" id="UP000005283"/>
    </source>
</evidence>